<organism evidence="2 3">
    <name type="scientific">Amphibalanus amphitrite</name>
    <name type="common">Striped barnacle</name>
    <name type="synonym">Balanus amphitrite</name>
    <dbReference type="NCBI Taxonomy" id="1232801"/>
    <lineage>
        <taxon>Eukaryota</taxon>
        <taxon>Metazoa</taxon>
        <taxon>Ecdysozoa</taxon>
        <taxon>Arthropoda</taxon>
        <taxon>Crustacea</taxon>
        <taxon>Multicrustacea</taxon>
        <taxon>Cirripedia</taxon>
        <taxon>Thoracica</taxon>
        <taxon>Thoracicalcarea</taxon>
        <taxon>Balanomorpha</taxon>
        <taxon>Balanoidea</taxon>
        <taxon>Balanidae</taxon>
        <taxon>Amphibalaninae</taxon>
        <taxon>Amphibalanus</taxon>
    </lineage>
</organism>
<dbReference type="InterPro" id="IPR036045">
    <property type="entry name" value="Sec1-like_sf"/>
</dbReference>
<dbReference type="Pfam" id="PF00995">
    <property type="entry name" value="Sec1"/>
    <property type="match status" value="1"/>
</dbReference>
<comment type="similarity">
    <text evidence="1">Belongs to the STXBP/unc-18/SEC1 family.</text>
</comment>
<sequence>MFGSWRTVEQDLAMGTDTEGEKIRDHMRNIVPILLDQNVTTYDKIRIILLYILAKNGISEENLNKLVQHAQIPAAERDIITNLAKLGLEVVVEGQHRRKIPQVARKERVSEHTYQTSRWTPVIKDIMEDAIELKLDERQFPFLAGRAATAGYPRATPTTARYGHWHKDKGTPAARSVPRLIVFVLGGVCYSEIRTAYEVTAALKNWEVLIGSEQLLTPESFLGSLAGLGGPAE</sequence>
<dbReference type="Proteomes" id="UP000440578">
    <property type="component" value="Unassembled WGS sequence"/>
</dbReference>
<evidence type="ECO:0000313" key="2">
    <source>
        <dbReference type="EMBL" id="KAF0311100.1"/>
    </source>
</evidence>
<dbReference type="Gene3D" id="3.40.50.1910">
    <property type="match status" value="1"/>
</dbReference>
<evidence type="ECO:0000256" key="1">
    <source>
        <dbReference type="ARBA" id="ARBA00009884"/>
    </source>
</evidence>
<comment type="caution">
    <text evidence="2">The sequence shown here is derived from an EMBL/GenBank/DDBJ whole genome shotgun (WGS) entry which is preliminary data.</text>
</comment>
<evidence type="ECO:0000313" key="3">
    <source>
        <dbReference type="Proteomes" id="UP000440578"/>
    </source>
</evidence>
<dbReference type="InterPro" id="IPR027482">
    <property type="entry name" value="Sec1-like_dom2"/>
</dbReference>
<dbReference type="InterPro" id="IPR001619">
    <property type="entry name" value="Sec1-like"/>
</dbReference>
<dbReference type="GO" id="GO:0016192">
    <property type="term" value="P:vesicle-mediated transport"/>
    <property type="evidence" value="ECO:0007669"/>
    <property type="project" value="InterPro"/>
</dbReference>
<accession>A0A6A4X4T8</accession>
<dbReference type="PANTHER" id="PTHR11679">
    <property type="entry name" value="VESICLE PROTEIN SORTING-ASSOCIATED"/>
    <property type="match status" value="1"/>
</dbReference>
<gene>
    <name evidence="2" type="primary">Rop_1</name>
    <name evidence="2" type="ORF">FJT64_018060</name>
</gene>
<dbReference type="AlphaFoldDB" id="A0A6A4X4T8"/>
<name>A0A6A4X4T8_AMPAM</name>
<dbReference type="SUPFAM" id="SSF56815">
    <property type="entry name" value="Sec1/munc18-like (SM) proteins"/>
    <property type="match status" value="1"/>
</dbReference>
<reference evidence="2 3" key="1">
    <citation type="submission" date="2019-07" db="EMBL/GenBank/DDBJ databases">
        <title>Draft genome assembly of a fouling barnacle, Amphibalanus amphitrite (Darwin, 1854): The first reference genome for Thecostraca.</title>
        <authorList>
            <person name="Kim W."/>
        </authorList>
    </citation>
    <scope>NUCLEOTIDE SEQUENCE [LARGE SCALE GENOMIC DNA]</scope>
    <source>
        <strain evidence="2">SNU_AA5</strain>
        <tissue evidence="2">Soma without cirri and trophi</tissue>
    </source>
</reference>
<proteinExistence type="inferred from homology"/>
<protein>
    <submittedName>
        <fullName evidence="2">Protein ROP</fullName>
    </submittedName>
</protein>
<dbReference type="Gene3D" id="1.25.40.60">
    <property type="match status" value="1"/>
</dbReference>
<keyword evidence="3" id="KW-1185">Reference proteome</keyword>
<dbReference type="OrthoDB" id="2228at2759"/>
<dbReference type="EMBL" id="VIIS01000265">
    <property type="protein sequence ID" value="KAF0311100.1"/>
    <property type="molecule type" value="Genomic_DNA"/>
</dbReference>